<sequence>MLKLALDRTETGMQMDGLPFRSPIRRVELADRVRFSWMAENPPMHARYRLEWRMKPGNQAGKASVVTTPTQQMRDIGIVQAGEVILREQARPFDLPA</sequence>
<name>A0ABP7SEI4_9PSEU</name>
<comment type="caution">
    <text evidence="1">The sequence shown here is derived from an EMBL/GenBank/DDBJ whole genome shotgun (WGS) entry which is preliminary data.</text>
</comment>
<organism evidence="1 2">
    <name type="scientific">Allokutzneria multivorans</name>
    <dbReference type="NCBI Taxonomy" id="1142134"/>
    <lineage>
        <taxon>Bacteria</taxon>
        <taxon>Bacillati</taxon>
        <taxon>Actinomycetota</taxon>
        <taxon>Actinomycetes</taxon>
        <taxon>Pseudonocardiales</taxon>
        <taxon>Pseudonocardiaceae</taxon>
        <taxon>Allokutzneria</taxon>
    </lineage>
</organism>
<proteinExistence type="predicted"/>
<evidence type="ECO:0000313" key="1">
    <source>
        <dbReference type="EMBL" id="GAA4010703.1"/>
    </source>
</evidence>
<gene>
    <name evidence="1" type="ORF">GCM10022247_36170</name>
</gene>
<keyword evidence="2" id="KW-1185">Reference proteome</keyword>
<accession>A0ABP7SEI4</accession>
<dbReference type="Proteomes" id="UP001501747">
    <property type="component" value="Unassembled WGS sequence"/>
</dbReference>
<dbReference type="EMBL" id="BAABAL010000012">
    <property type="protein sequence ID" value="GAA4010703.1"/>
    <property type="molecule type" value="Genomic_DNA"/>
</dbReference>
<reference evidence="2" key="1">
    <citation type="journal article" date="2019" name="Int. J. Syst. Evol. Microbiol.">
        <title>The Global Catalogue of Microorganisms (GCM) 10K type strain sequencing project: providing services to taxonomists for standard genome sequencing and annotation.</title>
        <authorList>
            <consortium name="The Broad Institute Genomics Platform"/>
            <consortium name="The Broad Institute Genome Sequencing Center for Infectious Disease"/>
            <person name="Wu L."/>
            <person name="Ma J."/>
        </authorList>
    </citation>
    <scope>NUCLEOTIDE SEQUENCE [LARGE SCALE GENOMIC DNA]</scope>
    <source>
        <strain evidence="2">JCM 17342</strain>
    </source>
</reference>
<evidence type="ECO:0000313" key="2">
    <source>
        <dbReference type="Proteomes" id="UP001501747"/>
    </source>
</evidence>
<dbReference type="RefSeq" id="WP_344876203.1">
    <property type="nucleotide sequence ID" value="NZ_BAABAL010000012.1"/>
</dbReference>
<protein>
    <submittedName>
        <fullName evidence="1">Uncharacterized protein</fullName>
    </submittedName>
</protein>